<dbReference type="SUPFAM" id="SSF54826">
    <property type="entry name" value="Enolase N-terminal domain-like"/>
    <property type="match status" value="1"/>
</dbReference>
<dbReference type="InterPro" id="IPR029065">
    <property type="entry name" value="Enolase_C-like"/>
</dbReference>
<evidence type="ECO:0000313" key="3">
    <source>
        <dbReference type="EMBL" id="GES11921.1"/>
    </source>
</evidence>
<evidence type="ECO:0000259" key="2">
    <source>
        <dbReference type="SMART" id="SM00922"/>
    </source>
</evidence>
<dbReference type="PANTHER" id="PTHR48080">
    <property type="entry name" value="D-GALACTONATE DEHYDRATASE-RELATED"/>
    <property type="match status" value="1"/>
</dbReference>
<dbReference type="AlphaFoldDB" id="A0A5M3WX90"/>
<reference evidence="3 4" key="1">
    <citation type="submission" date="2019-10" db="EMBL/GenBank/DDBJ databases">
        <title>Whole genome shotgun sequence of Acrocarpospora macrocephala NBRC 16266.</title>
        <authorList>
            <person name="Ichikawa N."/>
            <person name="Kimura A."/>
            <person name="Kitahashi Y."/>
            <person name="Komaki H."/>
            <person name="Oguchi A."/>
        </authorList>
    </citation>
    <scope>NUCLEOTIDE SEQUENCE [LARGE SCALE GENOMIC DNA]</scope>
    <source>
        <strain evidence="3 4">NBRC 16266</strain>
    </source>
</reference>
<sequence length="387" mass="42773">MARLKIVELVPWLVRSGGSYWGEFLFLQVRTDQGVDGWGEVTTTTRAANRGVAAMLRQAGELLAGHDPARIEDIWHKLFRAFTYMGSRGAATNVISAVDIALWDIRGKVLGVPVHDLLGGAVRDDLLLYTHPDQSKFGTREGIAEEIGKIVDSGHTAIKFDPFPHEPGQPEANDRYLDGRLSRALEREAIELTASIRELAGPDVELLVDAHGRFDVPTAIRLGQALDEVGGIHWYEEPVPPESRHALQQVRDRVRVPISVGERLHTRWDFVPILESRLADFVMPDVTWTGGISELKKIATMAEAYYVPVSPHDASGPVNLVAGGQVMLTVPNFYRLESSGHDLSAYNQFLRTPLDNSDGRLKLPPGPGLGLDFDMDYLRAHAQEGVR</sequence>
<evidence type="ECO:0000256" key="1">
    <source>
        <dbReference type="ARBA" id="ARBA00023239"/>
    </source>
</evidence>
<dbReference type="GO" id="GO:0016829">
    <property type="term" value="F:lyase activity"/>
    <property type="evidence" value="ECO:0007669"/>
    <property type="project" value="UniProtKB-KW"/>
</dbReference>
<dbReference type="PANTHER" id="PTHR48080:SF2">
    <property type="entry name" value="D-GALACTONATE DEHYDRATASE"/>
    <property type="match status" value="1"/>
</dbReference>
<keyword evidence="4" id="KW-1185">Reference proteome</keyword>
<comment type="caution">
    <text evidence="3">The sequence shown here is derived from an EMBL/GenBank/DDBJ whole genome shotgun (WGS) entry which is preliminary data.</text>
</comment>
<dbReference type="RefSeq" id="WP_218041303.1">
    <property type="nucleotide sequence ID" value="NZ_BAAAHL010000038.1"/>
</dbReference>
<keyword evidence="1" id="KW-0456">Lyase</keyword>
<protein>
    <submittedName>
        <fullName evidence="3">Galactonate dehydratase</fullName>
    </submittedName>
</protein>
<dbReference type="SUPFAM" id="SSF51604">
    <property type="entry name" value="Enolase C-terminal domain-like"/>
    <property type="match status" value="1"/>
</dbReference>
<accession>A0A5M3WX90</accession>
<dbReference type="SFLD" id="SFLDS00001">
    <property type="entry name" value="Enolase"/>
    <property type="match status" value="1"/>
</dbReference>
<dbReference type="CDD" id="cd03316">
    <property type="entry name" value="MR_like"/>
    <property type="match status" value="1"/>
</dbReference>
<dbReference type="SMART" id="SM00922">
    <property type="entry name" value="MR_MLE"/>
    <property type="match status" value="1"/>
</dbReference>
<gene>
    <name evidence="3" type="ORF">Amac_055180</name>
</gene>
<dbReference type="InterPro" id="IPR034593">
    <property type="entry name" value="DgoD-like"/>
</dbReference>
<name>A0A5M3WX90_9ACTN</name>
<dbReference type="InterPro" id="IPR013341">
    <property type="entry name" value="Mandelate_racemase_N_dom"/>
</dbReference>
<dbReference type="Pfam" id="PF02746">
    <property type="entry name" value="MR_MLE_N"/>
    <property type="match status" value="1"/>
</dbReference>
<dbReference type="InterPro" id="IPR036849">
    <property type="entry name" value="Enolase-like_C_sf"/>
</dbReference>
<feature type="domain" description="Mandelate racemase/muconate lactonizing enzyme C-terminal" evidence="2">
    <location>
        <begin position="140"/>
        <end position="257"/>
    </location>
</feature>
<evidence type="ECO:0000313" key="4">
    <source>
        <dbReference type="Proteomes" id="UP000331127"/>
    </source>
</evidence>
<organism evidence="3 4">
    <name type="scientific">Acrocarpospora macrocephala</name>
    <dbReference type="NCBI Taxonomy" id="150177"/>
    <lineage>
        <taxon>Bacteria</taxon>
        <taxon>Bacillati</taxon>
        <taxon>Actinomycetota</taxon>
        <taxon>Actinomycetes</taxon>
        <taxon>Streptosporangiales</taxon>
        <taxon>Streptosporangiaceae</taxon>
        <taxon>Acrocarpospora</taxon>
    </lineage>
</organism>
<dbReference type="Gene3D" id="3.30.390.10">
    <property type="entry name" value="Enolase-like, N-terminal domain"/>
    <property type="match status" value="1"/>
</dbReference>
<proteinExistence type="predicted"/>
<dbReference type="Proteomes" id="UP000331127">
    <property type="component" value="Unassembled WGS sequence"/>
</dbReference>
<dbReference type="EMBL" id="BLAE01000033">
    <property type="protein sequence ID" value="GES11921.1"/>
    <property type="molecule type" value="Genomic_DNA"/>
</dbReference>
<dbReference type="Gene3D" id="3.20.20.120">
    <property type="entry name" value="Enolase-like C-terminal domain"/>
    <property type="match status" value="1"/>
</dbReference>
<dbReference type="Pfam" id="PF13378">
    <property type="entry name" value="MR_MLE_C"/>
    <property type="match status" value="1"/>
</dbReference>
<dbReference type="InterPro" id="IPR029017">
    <property type="entry name" value="Enolase-like_N"/>
</dbReference>
<dbReference type="SFLD" id="SFLDG00179">
    <property type="entry name" value="mandelate_racemase"/>
    <property type="match status" value="1"/>
</dbReference>
<dbReference type="InterPro" id="IPR013342">
    <property type="entry name" value="Mandelate_racemase_C"/>
</dbReference>